<evidence type="ECO:0000256" key="4">
    <source>
        <dbReference type="SAM" id="MobiDB-lite"/>
    </source>
</evidence>
<dbReference type="InterPro" id="IPR057661">
    <property type="entry name" value="RsdA/BaiN/AoA(So)_Rossmann"/>
</dbReference>
<feature type="region of interest" description="Disordered" evidence="4">
    <location>
        <begin position="1"/>
        <end position="29"/>
    </location>
</feature>
<dbReference type="Proteomes" id="UP000824469">
    <property type="component" value="Unassembled WGS sequence"/>
</dbReference>
<proteinExistence type="predicted"/>
<dbReference type="InterPro" id="IPR055178">
    <property type="entry name" value="RsdA/BaiN/AoA(So)-like_dom"/>
</dbReference>
<dbReference type="PANTHER" id="PTHR42887:SF2">
    <property type="entry name" value="OS12G0638800 PROTEIN"/>
    <property type="match status" value="1"/>
</dbReference>
<feature type="compositionally biased region" description="Basic and acidic residues" evidence="4">
    <location>
        <begin position="17"/>
        <end position="29"/>
    </location>
</feature>
<feature type="domain" description="RsdA/BaiN/AoA(So)-like Rossmann fold-like" evidence="5">
    <location>
        <begin position="679"/>
        <end position="867"/>
    </location>
</feature>
<comment type="cofactor">
    <cofactor evidence="1">
        <name>FAD</name>
        <dbReference type="ChEBI" id="CHEBI:57692"/>
    </cofactor>
</comment>
<dbReference type="EMBL" id="JAHRHJ020000010">
    <property type="protein sequence ID" value="KAH9297846.1"/>
    <property type="molecule type" value="Genomic_DNA"/>
</dbReference>
<gene>
    <name evidence="7" type="ORF">KI387_029528</name>
</gene>
<keyword evidence="3" id="KW-0274">FAD</keyword>
<keyword evidence="8" id="KW-1185">Reference proteome</keyword>
<keyword evidence="2" id="KW-0285">Flavoprotein</keyword>
<protein>
    <submittedName>
        <fullName evidence="7">Uncharacterized protein</fullName>
    </submittedName>
</protein>
<dbReference type="InterPro" id="IPR036188">
    <property type="entry name" value="FAD/NAD-bd_sf"/>
</dbReference>
<dbReference type="Gene3D" id="3.50.50.60">
    <property type="entry name" value="FAD/NAD(P)-binding domain"/>
    <property type="match status" value="1"/>
</dbReference>
<dbReference type="SUPFAM" id="SSF160996">
    <property type="entry name" value="HI0933 insert domain-like"/>
    <property type="match status" value="1"/>
</dbReference>
<evidence type="ECO:0000313" key="8">
    <source>
        <dbReference type="Proteomes" id="UP000824469"/>
    </source>
</evidence>
<dbReference type="Pfam" id="PF03486">
    <property type="entry name" value="HI0933_like"/>
    <property type="match status" value="1"/>
</dbReference>
<evidence type="ECO:0000256" key="3">
    <source>
        <dbReference type="ARBA" id="ARBA00022827"/>
    </source>
</evidence>
<evidence type="ECO:0000259" key="6">
    <source>
        <dbReference type="Pfam" id="PF22780"/>
    </source>
</evidence>
<evidence type="ECO:0000259" key="5">
    <source>
        <dbReference type="Pfam" id="PF03486"/>
    </source>
</evidence>
<dbReference type="AlphaFoldDB" id="A0AA38CAF7"/>
<feature type="domain" description="RsdA/BaiN/AoA(So)-like insert" evidence="6">
    <location>
        <begin position="684"/>
        <end position="825"/>
    </location>
</feature>
<dbReference type="Gene3D" id="2.40.30.10">
    <property type="entry name" value="Translation factors"/>
    <property type="match status" value="1"/>
</dbReference>
<sequence>MEESNKGLLFYQRRRKADQSKEEDNMTKQETKFEKLIAGPERFANTMARLIHTMQGSNGGRISSREIIPSPSPKGSNIGTWYEEYRALPEEIRDALPFSEFVKLEIERVGIGTWSKPRGMHKGHGKDIPTLEEKSPILWAKQGATTELFEEGIKFPSSLGEEGHVYSPQGEKEDDILQQLVMEREQPLGGLETFDPLATVDLLAGFPNNTLVTQGFDDIVKHEPRKEKEHSEHATQNLHLGRTGAIKDEDATLTPILIPDIQQYEQTIKKPKDEELNLGKSHQDIPSTCEQGTVVVLREKAPSIEEAKEKEDESLVTSPRNKYISDLLLPSSPSHEVDHHNQFDTQVGKMRNNLSSKGYLHPFWKRPSYACIKTNVDLGTRTEIEVTKGNPLSNAHGMHDKITISSFSLVGHMLDILMFEKVIWGCVDDTSTSLLWPWRWKETPQKGQDEVAGLLLTTVQGSSFDGYHSPNKKPKVTQDKHQQLGNECKEENTPSGKEIMSRRNADLNSEVMSPKNVTGSPWYEGAMMSPSKGGISDFKISMKENSIMKCWGHNDGPNFSFLIWLTLGPIKMEELGGMGSCMHQIVKEELERRLGPSKDGFKGFKITNSIFMLSNFMGRCKSDYELFPILNSYKNVPFEATKSLGNGLEVVGLEEGSKTTIFLDSKYAAISFYVTFSRVRAKLKLSNVEENMPQLVQVGPLLITHWGFSGPVILRLSSWAARLLFSAKYQGTLLVDLTPDLHVKDVECILLSQKRNFPKNKLRNSAPPAFLFVRRFWEYLLAREGLDENILWASVSHRSLQALASVIKKCSFDVSGKGEYKDEFVTAGGVPLSEISLNTMESRICPHLFFAGEVLNADGITGGFNFQGFVGALISHILDW</sequence>
<reference evidence="7 8" key="1">
    <citation type="journal article" date="2021" name="Nat. Plants">
        <title>The Taxus genome provides insights into paclitaxel biosynthesis.</title>
        <authorList>
            <person name="Xiong X."/>
            <person name="Gou J."/>
            <person name="Liao Q."/>
            <person name="Li Y."/>
            <person name="Zhou Q."/>
            <person name="Bi G."/>
            <person name="Li C."/>
            <person name="Du R."/>
            <person name="Wang X."/>
            <person name="Sun T."/>
            <person name="Guo L."/>
            <person name="Liang H."/>
            <person name="Lu P."/>
            <person name="Wu Y."/>
            <person name="Zhang Z."/>
            <person name="Ro D.K."/>
            <person name="Shang Y."/>
            <person name="Huang S."/>
            <person name="Yan J."/>
        </authorList>
    </citation>
    <scope>NUCLEOTIDE SEQUENCE [LARGE SCALE GENOMIC DNA]</scope>
    <source>
        <strain evidence="7">Ta-2019</strain>
    </source>
</reference>
<evidence type="ECO:0000256" key="1">
    <source>
        <dbReference type="ARBA" id="ARBA00001974"/>
    </source>
</evidence>
<name>A0AA38CAF7_TAXCH</name>
<dbReference type="InterPro" id="IPR023166">
    <property type="entry name" value="BaiN-like_dom_sf"/>
</dbReference>
<organism evidence="7 8">
    <name type="scientific">Taxus chinensis</name>
    <name type="common">Chinese yew</name>
    <name type="synonym">Taxus wallichiana var. chinensis</name>
    <dbReference type="NCBI Taxonomy" id="29808"/>
    <lineage>
        <taxon>Eukaryota</taxon>
        <taxon>Viridiplantae</taxon>
        <taxon>Streptophyta</taxon>
        <taxon>Embryophyta</taxon>
        <taxon>Tracheophyta</taxon>
        <taxon>Spermatophyta</taxon>
        <taxon>Pinopsida</taxon>
        <taxon>Pinidae</taxon>
        <taxon>Conifers II</taxon>
        <taxon>Cupressales</taxon>
        <taxon>Taxaceae</taxon>
        <taxon>Taxus</taxon>
    </lineage>
</organism>
<dbReference type="Gene3D" id="1.10.8.260">
    <property type="entry name" value="HI0933 insert domain-like"/>
    <property type="match status" value="1"/>
</dbReference>
<dbReference type="PANTHER" id="PTHR42887">
    <property type="entry name" value="OS12G0638800 PROTEIN"/>
    <property type="match status" value="1"/>
</dbReference>
<accession>A0AA38CAF7</accession>
<dbReference type="Pfam" id="PF22780">
    <property type="entry name" value="HI0933_like_1st"/>
    <property type="match status" value="1"/>
</dbReference>
<evidence type="ECO:0000256" key="2">
    <source>
        <dbReference type="ARBA" id="ARBA00022630"/>
    </source>
</evidence>
<evidence type="ECO:0000313" key="7">
    <source>
        <dbReference type="EMBL" id="KAH9297846.1"/>
    </source>
</evidence>
<comment type="caution">
    <text evidence="7">The sequence shown here is derived from an EMBL/GenBank/DDBJ whole genome shotgun (WGS) entry which is preliminary data.</text>
</comment>
<dbReference type="InterPro" id="IPR004792">
    <property type="entry name" value="BaiN-like"/>
</dbReference>
<feature type="non-terminal residue" evidence="7">
    <location>
        <position position="880"/>
    </location>
</feature>